<dbReference type="SUPFAM" id="SSF51735">
    <property type="entry name" value="NAD(P)-binding Rossmann-fold domains"/>
    <property type="match status" value="1"/>
</dbReference>
<evidence type="ECO:0000313" key="3">
    <source>
        <dbReference type="EMBL" id="MDK2595187.1"/>
    </source>
</evidence>
<dbReference type="Proteomes" id="UP001231915">
    <property type="component" value="Unassembled WGS sequence"/>
</dbReference>
<evidence type="ECO:0000256" key="2">
    <source>
        <dbReference type="ARBA" id="ARBA00023002"/>
    </source>
</evidence>
<evidence type="ECO:0000256" key="1">
    <source>
        <dbReference type="ARBA" id="ARBA00006484"/>
    </source>
</evidence>
<dbReference type="PRINTS" id="PR00081">
    <property type="entry name" value="GDHRDH"/>
</dbReference>
<protein>
    <submittedName>
        <fullName evidence="3">Short chain dehydrogenase</fullName>
    </submittedName>
</protein>
<sequence length="200" mass="21002">MKVLLIGATGTIGKAVHARLAQSHEVLTVGHKDGEFQVDLQSKLSIQALFEKVGKVDAIISTTGMAAFAPLNELTDEQYQLGWQNKLMGQINLYRVGAGFVNAGGSITLTSGMLSEEPMVGSASISAVNGALNAFVKAAALELGDSLRINTVSPIFVKETMEMMGMDSSTGMSAANTAVTYQAAVEGVMTGQVLDVRDFV</sequence>
<keyword evidence="2" id="KW-0560">Oxidoreductase</keyword>
<reference evidence="3 4" key="1">
    <citation type="submission" date="2023-05" db="EMBL/GenBank/DDBJ databases">
        <title>Pseudoalteromonas ardens sp. nov., Pseudoalteromonas obscura sp. nov., and Pseudoalteromonas umbrosa sp. nov., isolated from the coral Montipora capitata.</title>
        <authorList>
            <person name="Thomas E.M."/>
            <person name="Smith E.M."/>
            <person name="Papke E."/>
            <person name="Shlafstein M.D."/>
            <person name="Oline D.K."/>
            <person name="Videau P."/>
            <person name="Saw J.H."/>
            <person name="Strangman W.K."/>
            <person name="Ushijima B."/>
        </authorList>
    </citation>
    <scope>NUCLEOTIDE SEQUENCE [LARGE SCALE GENOMIC DNA]</scope>
    <source>
        <strain evidence="3 4">P94</strain>
    </source>
</reference>
<organism evidence="3 4">
    <name type="scientific">Pseudoalteromonas obscura</name>
    <dbReference type="NCBI Taxonomy" id="3048491"/>
    <lineage>
        <taxon>Bacteria</taxon>
        <taxon>Pseudomonadati</taxon>
        <taxon>Pseudomonadota</taxon>
        <taxon>Gammaproteobacteria</taxon>
        <taxon>Alteromonadales</taxon>
        <taxon>Pseudoalteromonadaceae</taxon>
        <taxon>Pseudoalteromonas</taxon>
    </lineage>
</organism>
<proteinExistence type="inferred from homology"/>
<dbReference type="Gene3D" id="3.40.50.720">
    <property type="entry name" value="NAD(P)-binding Rossmann-like Domain"/>
    <property type="match status" value="1"/>
</dbReference>
<accession>A0ABT7EJJ0</accession>
<dbReference type="InterPro" id="IPR051122">
    <property type="entry name" value="SDR_DHRS6-like"/>
</dbReference>
<dbReference type="PANTHER" id="PTHR43477:SF1">
    <property type="entry name" value="DIHYDROANTICAPSIN 7-DEHYDROGENASE"/>
    <property type="match status" value="1"/>
</dbReference>
<dbReference type="EMBL" id="JASJUT010000003">
    <property type="protein sequence ID" value="MDK2595187.1"/>
    <property type="molecule type" value="Genomic_DNA"/>
</dbReference>
<name>A0ABT7EJJ0_9GAMM</name>
<dbReference type="Pfam" id="PF13561">
    <property type="entry name" value="adh_short_C2"/>
    <property type="match status" value="1"/>
</dbReference>
<dbReference type="InterPro" id="IPR002347">
    <property type="entry name" value="SDR_fam"/>
</dbReference>
<gene>
    <name evidence="3" type="ORF">QNM18_09055</name>
</gene>
<dbReference type="InterPro" id="IPR036291">
    <property type="entry name" value="NAD(P)-bd_dom_sf"/>
</dbReference>
<dbReference type="RefSeq" id="WP_211010189.1">
    <property type="nucleotide sequence ID" value="NZ_JASJUT010000003.1"/>
</dbReference>
<keyword evidence="4" id="KW-1185">Reference proteome</keyword>
<comment type="caution">
    <text evidence="3">The sequence shown here is derived from an EMBL/GenBank/DDBJ whole genome shotgun (WGS) entry which is preliminary data.</text>
</comment>
<dbReference type="CDD" id="cd11731">
    <property type="entry name" value="Lin1944_like_SDR_c"/>
    <property type="match status" value="1"/>
</dbReference>
<comment type="similarity">
    <text evidence="1">Belongs to the short-chain dehydrogenases/reductases (SDR) family.</text>
</comment>
<evidence type="ECO:0000313" key="4">
    <source>
        <dbReference type="Proteomes" id="UP001231915"/>
    </source>
</evidence>
<dbReference type="NCBIfam" id="NF005754">
    <property type="entry name" value="PRK07578.1"/>
    <property type="match status" value="1"/>
</dbReference>
<dbReference type="PANTHER" id="PTHR43477">
    <property type="entry name" value="DIHYDROANTICAPSIN 7-DEHYDROGENASE"/>
    <property type="match status" value="1"/>
</dbReference>